<feature type="domain" description="EF-hand" evidence="2">
    <location>
        <begin position="67"/>
        <end position="102"/>
    </location>
</feature>
<dbReference type="GO" id="GO:0005524">
    <property type="term" value="F:ATP binding"/>
    <property type="evidence" value="ECO:0007669"/>
    <property type="project" value="UniProtKB-UniRule"/>
</dbReference>
<dbReference type="PROSITE" id="PS50222">
    <property type="entry name" value="EF_HAND_2"/>
    <property type="match status" value="1"/>
</dbReference>
<evidence type="ECO:0000259" key="3">
    <source>
        <dbReference type="PROSITE" id="PS51455"/>
    </source>
</evidence>
<keyword evidence="1" id="KW-0808">Transferase</keyword>
<proteinExistence type="predicted"/>
<dbReference type="SMART" id="SM00330">
    <property type="entry name" value="PIPKc"/>
    <property type="match status" value="1"/>
</dbReference>
<dbReference type="GO" id="GO:0046854">
    <property type="term" value="P:phosphatidylinositol phosphate biosynthetic process"/>
    <property type="evidence" value="ECO:0007669"/>
    <property type="project" value="TreeGrafter"/>
</dbReference>
<dbReference type="PANTHER" id="PTHR23086:SF8">
    <property type="entry name" value="PHOSPHATIDYLINOSITOL 5-PHOSPHATE 4-KINASE, ISOFORM A"/>
    <property type="match status" value="1"/>
</dbReference>
<gene>
    <name evidence="4" type="ORF">POCTA_138.1.T0180016</name>
</gene>
<dbReference type="EMBL" id="CAJJDP010000018">
    <property type="protein sequence ID" value="CAD8145877.1"/>
    <property type="molecule type" value="Genomic_DNA"/>
</dbReference>
<keyword evidence="1" id="KW-0067">ATP-binding</keyword>
<feature type="domain" description="PIPK" evidence="3">
    <location>
        <begin position="331"/>
        <end position="676"/>
    </location>
</feature>
<dbReference type="CDD" id="cd00139">
    <property type="entry name" value="PIPKc"/>
    <property type="match status" value="1"/>
</dbReference>
<name>A0A8S1T358_PAROT</name>
<evidence type="ECO:0000259" key="2">
    <source>
        <dbReference type="PROSITE" id="PS50222"/>
    </source>
</evidence>
<dbReference type="OrthoDB" id="2129491at2759"/>
<dbReference type="InterPro" id="IPR023610">
    <property type="entry name" value="PInositol-4/5-P-5/4-kinase"/>
</dbReference>
<dbReference type="GO" id="GO:0005886">
    <property type="term" value="C:plasma membrane"/>
    <property type="evidence" value="ECO:0007669"/>
    <property type="project" value="TreeGrafter"/>
</dbReference>
<keyword evidence="1" id="KW-0418">Kinase</keyword>
<evidence type="ECO:0000256" key="1">
    <source>
        <dbReference type="PROSITE-ProRule" id="PRU00781"/>
    </source>
</evidence>
<organism evidence="4 5">
    <name type="scientific">Paramecium octaurelia</name>
    <dbReference type="NCBI Taxonomy" id="43137"/>
    <lineage>
        <taxon>Eukaryota</taxon>
        <taxon>Sar</taxon>
        <taxon>Alveolata</taxon>
        <taxon>Ciliophora</taxon>
        <taxon>Intramacronucleata</taxon>
        <taxon>Oligohymenophorea</taxon>
        <taxon>Peniculida</taxon>
        <taxon>Parameciidae</taxon>
        <taxon>Paramecium</taxon>
    </lineage>
</organism>
<reference evidence="4" key="1">
    <citation type="submission" date="2021-01" db="EMBL/GenBank/DDBJ databases">
        <authorList>
            <consortium name="Genoscope - CEA"/>
            <person name="William W."/>
        </authorList>
    </citation>
    <scope>NUCLEOTIDE SEQUENCE</scope>
</reference>
<dbReference type="PROSITE" id="PS51455">
    <property type="entry name" value="PIPK"/>
    <property type="match status" value="1"/>
</dbReference>
<comment type="caution">
    <text evidence="4">The sequence shown here is derived from an EMBL/GenBank/DDBJ whole genome shotgun (WGS) entry which is preliminary data.</text>
</comment>
<dbReference type="PANTHER" id="PTHR23086">
    <property type="entry name" value="PHOSPHATIDYLINOSITOL-4-PHOSPHATE 5-KINASE"/>
    <property type="match status" value="1"/>
</dbReference>
<sequence length="678" mass="78166">MIKKNSKSTTNTISLKEGLDSQKKKLKKLDKGYLYQSNSIRFLKIAQIGYINYQQFRESLGIMGLPNAEFLSLRLFHVIDIEDSNKITFEDFLNYLNILVNGNKQQKAEMSFRFLDITDTGRILQNDIEQLCADILLFWHQITGSKVLPNLSKVEMLIKALGMQSTGEISFSAYLDAYDNISNAIDWFEFFNDTKTEKQSIHTQEIDNNKLQQSIDNLQDEVLSCIIQLKNSKRGGESIIFDANISQINQLDNKIDGPFYVSIQTPKRPGDVDPSQEISVQYQANQPQFSLFQNESRNHKIASFGKQDKLIVLEQKKMKKPMSEDFRRATIANIPKKHKAIYFGHENWNLVISMMIGMRACAQALCPLSIELKDKDFKSKYIYNISNSNNQSICYQFVDYAGLVYERIRQIFKISQKHYLTSIGPENLLGNLMIGKLTSLSELSSTGKSGSFFYFTDNGDFMIKTISKNEFKLLSRIISQYYQYIRDYGSTYLSKILGQHVLKAFKDKTLISKTYIIVIVNIFQSPLSIDVRYDLKGSTYGRKTKKANKIPDKNVALKDLDFLDDKKKILLDAEFTKSLLSQFKNDVLFLESCSIIDYSLLIGIHSIRHDSNIKNQVVSKDQKEVYFIGIIDILTEYNMQKQIEYSLKHTFVDSNISCVPPREYAMRFLNFIKQNVFV</sequence>
<dbReference type="AlphaFoldDB" id="A0A8S1T358"/>
<dbReference type="Proteomes" id="UP000683925">
    <property type="component" value="Unassembled WGS sequence"/>
</dbReference>
<dbReference type="OMA" id="PPREYAM"/>
<keyword evidence="5" id="KW-1185">Reference proteome</keyword>
<dbReference type="InterPro" id="IPR002048">
    <property type="entry name" value="EF_hand_dom"/>
</dbReference>
<dbReference type="GO" id="GO:0005509">
    <property type="term" value="F:calcium ion binding"/>
    <property type="evidence" value="ECO:0007669"/>
    <property type="project" value="InterPro"/>
</dbReference>
<dbReference type="InterPro" id="IPR002498">
    <property type="entry name" value="PInositol-4-P-4/5-kinase_core"/>
</dbReference>
<dbReference type="Pfam" id="PF01504">
    <property type="entry name" value="PIP5K"/>
    <property type="match status" value="2"/>
</dbReference>
<keyword evidence="1" id="KW-0547">Nucleotide-binding</keyword>
<evidence type="ECO:0000313" key="5">
    <source>
        <dbReference type="Proteomes" id="UP000683925"/>
    </source>
</evidence>
<evidence type="ECO:0008006" key="6">
    <source>
        <dbReference type="Google" id="ProtNLM"/>
    </source>
</evidence>
<dbReference type="GO" id="GO:0016308">
    <property type="term" value="F:1-phosphatidylinositol-4-phosphate 5-kinase activity"/>
    <property type="evidence" value="ECO:0007669"/>
    <property type="project" value="TreeGrafter"/>
</dbReference>
<evidence type="ECO:0000313" key="4">
    <source>
        <dbReference type="EMBL" id="CAD8145877.1"/>
    </source>
</evidence>
<accession>A0A8S1T358</accession>
<protein>
    <recommendedName>
        <fullName evidence="6">Phosphatidylinositol-4-phosphate 5-kinase</fullName>
    </recommendedName>
</protein>